<feature type="non-terminal residue" evidence="1">
    <location>
        <position position="138"/>
    </location>
</feature>
<feature type="non-terminal residue" evidence="1">
    <location>
        <position position="1"/>
    </location>
</feature>
<dbReference type="AlphaFoldDB" id="A0A5C3KF10"/>
<dbReference type="SUPFAM" id="SSF54427">
    <property type="entry name" value="NTF2-like"/>
    <property type="match status" value="1"/>
</dbReference>
<dbReference type="OrthoDB" id="2820488at2759"/>
<organism evidence="1 2">
    <name type="scientific">Coprinopsis marcescibilis</name>
    <name type="common">Agaric fungus</name>
    <name type="synonym">Psathyrella marcescibilis</name>
    <dbReference type="NCBI Taxonomy" id="230819"/>
    <lineage>
        <taxon>Eukaryota</taxon>
        <taxon>Fungi</taxon>
        <taxon>Dikarya</taxon>
        <taxon>Basidiomycota</taxon>
        <taxon>Agaricomycotina</taxon>
        <taxon>Agaricomycetes</taxon>
        <taxon>Agaricomycetidae</taxon>
        <taxon>Agaricales</taxon>
        <taxon>Agaricineae</taxon>
        <taxon>Psathyrellaceae</taxon>
        <taxon>Coprinopsis</taxon>
    </lineage>
</organism>
<reference evidence="1 2" key="1">
    <citation type="journal article" date="2019" name="Nat. Ecol. Evol.">
        <title>Megaphylogeny resolves global patterns of mushroom evolution.</title>
        <authorList>
            <person name="Varga T."/>
            <person name="Krizsan K."/>
            <person name="Foldi C."/>
            <person name="Dima B."/>
            <person name="Sanchez-Garcia M."/>
            <person name="Sanchez-Ramirez S."/>
            <person name="Szollosi G.J."/>
            <person name="Szarkandi J.G."/>
            <person name="Papp V."/>
            <person name="Albert L."/>
            <person name="Andreopoulos W."/>
            <person name="Angelini C."/>
            <person name="Antonin V."/>
            <person name="Barry K.W."/>
            <person name="Bougher N.L."/>
            <person name="Buchanan P."/>
            <person name="Buyck B."/>
            <person name="Bense V."/>
            <person name="Catcheside P."/>
            <person name="Chovatia M."/>
            <person name="Cooper J."/>
            <person name="Damon W."/>
            <person name="Desjardin D."/>
            <person name="Finy P."/>
            <person name="Geml J."/>
            <person name="Haridas S."/>
            <person name="Hughes K."/>
            <person name="Justo A."/>
            <person name="Karasinski D."/>
            <person name="Kautmanova I."/>
            <person name="Kiss B."/>
            <person name="Kocsube S."/>
            <person name="Kotiranta H."/>
            <person name="LaButti K.M."/>
            <person name="Lechner B.E."/>
            <person name="Liimatainen K."/>
            <person name="Lipzen A."/>
            <person name="Lukacs Z."/>
            <person name="Mihaltcheva S."/>
            <person name="Morgado L.N."/>
            <person name="Niskanen T."/>
            <person name="Noordeloos M.E."/>
            <person name="Ohm R.A."/>
            <person name="Ortiz-Santana B."/>
            <person name="Ovrebo C."/>
            <person name="Racz N."/>
            <person name="Riley R."/>
            <person name="Savchenko A."/>
            <person name="Shiryaev A."/>
            <person name="Soop K."/>
            <person name="Spirin V."/>
            <person name="Szebenyi C."/>
            <person name="Tomsovsky M."/>
            <person name="Tulloss R.E."/>
            <person name="Uehling J."/>
            <person name="Grigoriev I.V."/>
            <person name="Vagvolgyi C."/>
            <person name="Papp T."/>
            <person name="Martin F.M."/>
            <person name="Miettinen O."/>
            <person name="Hibbett D.S."/>
            <person name="Nagy L.G."/>
        </authorList>
    </citation>
    <scope>NUCLEOTIDE SEQUENCE [LARGE SCALE GENOMIC DNA]</scope>
    <source>
        <strain evidence="1 2">CBS 121175</strain>
    </source>
</reference>
<dbReference type="InterPro" id="IPR032710">
    <property type="entry name" value="NTF2-like_dom_sf"/>
</dbReference>
<evidence type="ECO:0000313" key="1">
    <source>
        <dbReference type="EMBL" id="TFK18621.1"/>
    </source>
</evidence>
<proteinExistence type="predicted"/>
<sequence length="138" mass="15716">PLPKAKVCNPDARGPNLEAKQRAAFADYVHLLVDLDDPQTAFDRYVPGQYINHNPFAEQGREFSIPFLIDALKSQGVQTIRKRFFFGEGYGFTHIKVIQGNATFSVMDYFRFQGTCIVEHWDVVQEVTGNEPNPIAYF</sequence>
<evidence type="ECO:0008006" key="3">
    <source>
        <dbReference type="Google" id="ProtNLM"/>
    </source>
</evidence>
<keyword evidence="2" id="KW-1185">Reference proteome</keyword>
<accession>A0A5C3KF10</accession>
<protein>
    <recommendedName>
        <fullName evidence="3">SnoaL-like domain-containing protein</fullName>
    </recommendedName>
</protein>
<evidence type="ECO:0000313" key="2">
    <source>
        <dbReference type="Proteomes" id="UP000307440"/>
    </source>
</evidence>
<dbReference type="Gene3D" id="3.10.450.50">
    <property type="match status" value="1"/>
</dbReference>
<name>A0A5C3KF10_COPMA</name>
<dbReference type="Proteomes" id="UP000307440">
    <property type="component" value="Unassembled WGS sequence"/>
</dbReference>
<dbReference type="EMBL" id="ML210388">
    <property type="protein sequence ID" value="TFK18621.1"/>
    <property type="molecule type" value="Genomic_DNA"/>
</dbReference>
<gene>
    <name evidence="1" type="ORF">FA15DRAFT_565058</name>
</gene>